<dbReference type="Proteomes" id="UP000030747">
    <property type="component" value="Unassembled WGS sequence"/>
</dbReference>
<protein>
    <submittedName>
        <fullName evidence="2">Polypyrimidine track-binding protein, putative</fullName>
    </submittedName>
</protein>
<dbReference type="Gene3D" id="3.30.70.330">
    <property type="match status" value="1"/>
</dbReference>
<dbReference type="GeneID" id="25256098"/>
<evidence type="ECO:0000313" key="2">
    <source>
        <dbReference type="EMBL" id="CDJ38181.1"/>
    </source>
</evidence>
<dbReference type="EMBL" id="HG673818">
    <property type="protein sequence ID" value="CDJ38181.1"/>
    <property type="molecule type" value="Genomic_DNA"/>
</dbReference>
<name>U6KMX7_EIMTE</name>
<reference evidence="2" key="2">
    <citation type="submission" date="2013-10" db="EMBL/GenBank/DDBJ databases">
        <authorList>
            <person name="Aslett M."/>
        </authorList>
    </citation>
    <scope>NUCLEOTIDE SEQUENCE [LARGE SCALE GENOMIC DNA]</scope>
    <source>
        <strain evidence="2">Houghton</strain>
    </source>
</reference>
<dbReference type="SUPFAM" id="SSF54928">
    <property type="entry name" value="RNA-binding domain, RBD"/>
    <property type="match status" value="1"/>
</dbReference>
<evidence type="ECO:0000313" key="3">
    <source>
        <dbReference type="Proteomes" id="UP000030747"/>
    </source>
</evidence>
<proteinExistence type="predicted"/>
<dbReference type="AlphaFoldDB" id="U6KMX7"/>
<feature type="region of interest" description="Disordered" evidence="1">
    <location>
        <begin position="39"/>
        <end position="67"/>
    </location>
</feature>
<dbReference type="InterPro" id="IPR012677">
    <property type="entry name" value="Nucleotide-bd_a/b_plait_sf"/>
</dbReference>
<accession>U6KMX7</accession>
<dbReference type="OrthoDB" id="296632at2759"/>
<dbReference type="RefSeq" id="XP_013229019.1">
    <property type="nucleotide sequence ID" value="XM_013373565.1"/>
</dbReference>
<dbReference type="VEuPathDB" id="ToxoDB:ETH2_1305800"/>
<organism evidence="2 3">
    <name type="scientific">Eimeria tenella</name>
    <name type="common">Coccidian parasite</name>
    <dbReference type="NCBI Taxonomy" id="5802"/>
    <lineage>
        <taxon>Eukaryota</taxon>
        <taxon>Sar</taxon>
        <taxon>Alveolata</taxon>
        <taxon>Apicomplexa</taxon>
        <taxon>Conoidasida</taxon>
        <taxon>Coccidia</taxon>
        <taxon>Eucoccidiorida</taxon>
        <taxon>Eimeriorina</taxon>
        <taxon>Eimeriidae</taxon>
        <taxon>Eimeria</taxon>
    </lineage>
</organism>
<dbReference type="VEuPathDB" id="ToxoDB:ETH_00035285"/>
<sequence>MDPQPPGAPGRVLLASVSNIKYPVDLDLIHHLFSRFGEVEKVSCSSSSSSSSSSGRGRGRGVPRVAH</sequence>
<feature type="compositionally biased region" description="Low complexity" evidence="1">
    <location>
        <begin position="45"/>
        <end position="55"/>
    </location>
</feature>
<evidence type="ECO:0000256" key="1">
    <source>
        <dbReference type="SAM" id="MobiDB-lite"/>
    </source>
</evidence>
<dbReference type="InterPro" id="IPR035979">
    <property type="entry name" value="RBD_domain_sf"/>
</dbReference>
<reference evidence="2" key="1">
    <citation type="submission" date="2013-10" db="EMBL/GenBank/DDBJ databases">
        <title>Genomic analysis of the causative agents of coccidiosis in chickens.</title>
        <authorList>
            <person name="Reid A.J."/>
            <person name="Blake D."/>
            <person name="Billington K."/>
            <person name="Browne H."/>
            <person name="Dunn M."/>
            <person name="Hung S."/>
            <person name="Kawahara F."/>
            <person name="Miranda-Saavedra D."/>
            <person name="Mourier T."/>
            <person name="Nagra H."/>
            <person name="Otto T.D."/>
            <person name="Rawlings N."/>
            <person name="Sanchez A."/>
            <person name="Sanders M."/>
            <person name="Subramaniam C."/>
            <person name="Tay Y."/>
            <person name="Dear P."/>
            <person name="Doerig C."/>
            <person name="Gruber A."/>
            <person name="Parkinson J."/>
            <person name="Shirley M."/>
            <person name="Wan K.L."/>
            <person name="Berriman M."/>
            <person name="Tomley F."/>
            <person name="Pain A."/>
        </authorList>
    </citation>
    <scope>NUCLEOTIDE SEQUENCE [LARGE SCALE GENOMIC DNA]</scope>
    <source>
        <strain evidence="2">Houghton</strain>
    </source>
</reference>
<keyword evidence="3" id="KW-1185">Reference proteome</keyword>
<feature type="compositionally biased region" description="Basic residues" evidence="1">
    <location>
        <begin position="57"/>
        <end position="67"/>
    </location>
</feature>
<dbReference type="GO" id="GO:0003676">
    <property type="term" value="F:nucleic acid binding"/>
    <property type="evidence" value="ECO:0007669"/>
    <property type="project" value="InterPro"/>
</dbReference>
<gene>
    <name evidence="2" type="ORF">ETH_00035285</name>
</gene>